<keyword evidence="2" id="KW-1185">Reference proteome</keyword>
<evidence type="ECO:0000313" key="1">
    <source>
        <dbReference type="EMBL" id="KAE8139700.1"/>
    </source>
</evidence>
<accession>A0A5N6T0J4</accession>
<dbReference type="EMBL" id="ML743564">
    <property type="protein sequence ID" value="KAE8139700.1"/>
    <property type="molecule type" value="Genomic_DNA"/>
</dbReference>
<reference evidence="1 2" key="1">
    <citation type="submission" date="2019-04" db="EMBL/GenBank/DDBJ databases">
        <title>Friends and foes A comparative genomics study of 23 Aspergillus species from section Flavi.</title>
        <authorList>
            <consortium name="DOE Joint Genome Institute"/>
            <person name="Kjaerbolling I."/>
            <person name="Vesth T."/>
            <person name="Frisvad J.C."/>
            <person name="Nybo J.L."/>
            <person name="Theobald S."/>
            <person name="Kildgaard S."/>
            <person name="Isbrandt T."/>
            <person name="Kuo A."/>
            <person name="Sato A."/>
            <person name="Lyhne E.K."/>
            <person name="Kogle M.E."/>
            <person name="Wiebenga A."/>
            <person name="Kun R.S."/>
            <person name="Lubbers R.J."/>
            <person name="Makela M.R."/>
            <person name="Barry K."/>
            <person name="Chovatia M."/>
            <person name="Clum A."/>
            <person name="Daum C."/>
            <person name="Haridas S."/>
            <person name="He G."/>
            <person name="LaButti K."/>
            <person name="Lipzen A."/>
            <person name="Mondo S."/>
            <person name="Riley R."/>
            <person name="Salamov A."/>
            <person name="Simmons B.A."/>
            <person name="Magnuson J.K."/>
            <person name="Henrissat B."/>
            <person name="Mortensen U.H."/>
            <person name="Larsen T.O."/>
            <person name="Devries R.P."/>
            <person name="Grigoriev I.V."/>
            <person name="Machida M."/>
            <person name="Baker S.E."/>
            <person name="Andersen M.R."/>
        </authorList>
    </citation>
    <scope>NUCLEOTIDE SEQUENCE [LARGE SCALE GENOMIC DNA]</scope>
    <source>
        <strain evidence="1 2">CBS 117625</strain>
    </source>
</reference>
<organism evidence="1 2">
    <name type="scientific">Aspergillus pseudotamarii</name>
    <dbReference type="NCBI Taxonomy" id="132259"/>
    <lineage>
        <taxon>Eukaryota</taxon>
        <taxon>Fungi</taxon>
        <taxon>Dikarya</taxon>
        <taxon>Ascomycota</taxon>
        <taxon>Pezizomycotina</taxon>
        <taxon>Eurotiomycetes</taxon>
        <taxon>Eurotiomycetidae</taxon>
        <taxon>Eurotiales</taxon>
        <taxon>Aspergillaceae</taxon>
        <taxon>Aspergillus</taxon>
        <taxon>Aspergillus subgen. Circumdati</taxon>
    </lineage>
</organism>
<dbReference type="RefSeq" id="XP_031915763.1">
    <property type="nucleotide sequence ID" value="XM_032053986.1"/>
</dbReference>
<dbReference type="InterPro" id="IPR011009">
    <property type="entry name" value="Kinase-like_dom_sf"/>
</dbReference>
<sequence>MESLGDMMLHFCRSSLPLQGLQDDTPKQKSCGIMQKITTPTEVRWSGFPTEFATYINYSRSLHFDDKPDYTYLRKMLVTFAPPGPSDPTMSSTGPYPSVRNVTMIVEAAITSRHSSRLRRASPLLPAVPLPSLVQSRASSTRSWTATPLTTLRAPTVPRK</sequence>
<dbReference type="Gene3D" id="1.10.510.10">
    <property type="entry name" value="Transferase(Phosphotransferase) domain 1"/>
    <property type="match status" value="1"/>
</dbReference>
<dbReference type="SUPFAM" id="SSF56112">
    <property type="entry name" value="Protein kinase-like (PK-like)"/>
    <property type="match status" value="1"/>
</dbReference>
<proteinExistence type="predicted"/>
<dbReference type="GeneID" id="43638196"/>
<name>A0A5N6T0J4_ASPPS</name>
<protein>
    <submittedName>
        <fullName evidence="1">Uncharacterized protein</fullName>
    </submittedName>
</protein>
<dbReference type="OrthoDB" id="4587838at2759"/>
<evidence type="ECO:0000313" key="2">
    <source>
        <dbReference type="Proteomes" id="UP000325672"/>
    </source>
</evidence>
<gene>
    <name evidence="1" type="ORF">BDV38DRAFT_241069</name>
</gene>
<dbReference type="AlphaFoldDB" id="A0A5N6T0J4"/>
<dbReference type="Proteomes" id="UP000325672">
    <property type="component" value="Unassembled WGS sequence"/>
</dbReference>